<dbReference type="PANTHER" id="PTHR35908:SF1">
    <property type="entry name" value="CONSERVED PROTEIN"/>
    <property type="match status" value="1"/>
</dbReference>
<dbReference type="InterPro" id="IPR037523">
    <property type="entry name" value="VOC_core"/>
</dbReference>
<dbReference type="EMBL" id="FOFT01000001">
    <property type="protein sequence ID" value="SEP76201.1"/>
    <property type="molecule type" value="Genomic_DNA"/>
</dbReference>
<organism evidence="2 3">
    <name type="scientific">Lentzea flaviverrucosa</name>
    <dbReference type="NCBI Taxonomy" id="200379"/>
    <lineage>
        <taxon>Bacteria</taxon>
        <taxon>Bacillati</taxon>
        <taxon>Actinomycetota</taxon>
        <taxon>Actinomycetes</taxon>
        <taxon>Pseudonocardiales</taxon>
        <taxon>Pseudonocardiaceae</taxon>
        <taxon>Lentzea</taxon>
    </lineage>
</organism>
<evidence type="ECO:0000313" key="3">
    <source>
        <dbReference type="Proteomes" id="UP000199028"/>
    </source>
</evidence>
<proteinExistence type="predicted"/>
<name>A0A1H9AI90_9PSEU</name>
<protein>
    <recommendedName>
        <fullName evidence="1">VOC domain-containing protein</fullName>
    </recommendedName>
</protein>
<sequence>MSGVRLSLTSVTVGTSQPRELAAFYARLLGATVETADDGWALVRVEGGLSLGFERERHFRRPVWPSAAGEQTASQHLDVQVDDLDAAVRHAVACGAVLAQAQPQDTVRVLIDPDGHPFCLFVD</sequence>
<evidence type="ECO:0000259" key="1">
    <source>
        <dbReference type="PROSITE" id="PS51819"/>
    </source>
</evidence>
<evidence type="ECO:0000313" key="2">
    <source>
        <dbReference type="EMBL" id="SEP76201.1"/>
    </source>
</evidence>
<dbReference type="OrthoDB" id="1645442at2"/>
<dbReference type="InterPro" id="IPR029068">
    <property type="entry name" value="Glyas_Bleomycin-R_OHBP_Dase"/>
</dbReference>
<accession>A0A1H9AI90</accession>
<keyword evidence="3" id="KW-1185">Reference proteome</keyword>
<dbReference type="Gene3D" id="3.10.180.10">
    <property type="entry name" value="2,3-Dihydroxybiphenyl 1,2-Dioxygenase, domain 1"/>
    <property type="match status" value="1"/>
</dbReference>
<dbReference type="InterPro" id="IPR041581">
    <property type="entry name" value="Glyoxalase_6"/>
</dbReference>
<dbReference type="PROSITE" id="PS51819">
    <property type="entry name" value="VOC"/>
    <property type="match status" value="1"/>
</dbReference>
<dbReference type="Pfam" id="PF18029">
    <property type="entry name" value="Glyoxalase_6"/>
    <property type="match status" value="1"/>
</dbReference>
<reference evidence="3" key="1">
    <citation type="submission" date="2016-10" db="EMBL/GenBank/DDBJ databases">
        <authorList>
            <person name="Varghese N."/>
            <person name="Submissions S."/>
        </authorList>
    </citation>
    <scope>NUCLEOTIDE SEQUENCE [LARGE SCALE GENOMIC DNA]</scope>
    <source>
        <strain evidence="3">CGMCC 4.578</strain>
    </source>
</reference>
<dbReference type="SUPFAM" id="SSF54593">
    <property type="entry name" value="Glyoxalase/Bleomycin resistance protein/Dihydroxybiphenyl dioxygenase"/>
    <property type="match status" value="1"/>
</dbReference>
<dbReference type="Proteomes" id="UP000199028">
    <property type="component" value="Unassembled WGS sequence"/>
</dbReference>
<dbReference type="CDD" id="cd06587">
    <property type="entry name" value="VOC"/>
    <property type="match status" value="1"/>
</dbReference>
<dbReference type="AlphaFoldDB" id="A0A1H9AI90"/>
<gene>
    <name evidence="2" type="ORF">SAMN05216195_101197</name>
</gene>
<feature type="domain" description="VOC" evidence="1">
    <location>
        <begin position="7"/>
        <end position="123"/>
    </location>
</feature>
<dbReference type="PANTHER" id="PTHR35908">
    <property type="entry name" value="HYPOTHETICAL FUSION PROTEIN"/>
    <property type="match status" value="1"/>
</dbReference>